<evidence type="ECO:0008006" key="3">
    <source>
        <dbReference type="Google" id="ProtNLM"/>
    </source>
</evidence>
<dbReference type="AlphaFoldDB" id="A0A1A7C622"/>
<dbReference type="PROSITE" id="PS51257">
    <property type="entry name" value="PROKAR_LIPOPROTEIN"/>
    <property type="match status" value="1"/>
</dbReference>
<sequence length="406" mass="44983">MHLSVNRLVLLLLLVLLAAVILQGCSNAPRQQTSAPASAGYCIGRVAVTPQVPLQFLGGAYQFYWGDIDTWREDEASYRRRVQAAQAPVDGARVRQLLKPVATLPDNHGLLIVAREEDRQPFDPNVVQVTGFIHRDGTTLRFQKRAVSRLQDVTEQRAREILAASEVSATPFPPATQAQEGLCIMHGMVKLAPLPGWHEATRTEGKFMLEGVPYRFSLRTRYLRSLSLNALEKDNQRLVLAELAGGTKDSTVSEQALSNTSSLLTINTPSGGKRIAEWRLPASGTSHATPVTFLYVWPESGNLSAKQDAAFMQWLVSHPQQSTPLLQLRSVQAAATQTQPAPVREESKVVYRMQLAYPGDQDAGNRRYIILRDNQQVDEGRSDAQGFTRAHNADYDETWGTTVMNK</sequence>
<evidence type="ECO:0000313" key="2">
    <source>
        <dbReference type="Proteomes" id="UP000092713"/>
    </source>
</evidence>
<comment type="caution">
    <text evidence="1">The sequence shown here is derived from an EMBL/GenBank/DDBJ whole genome shotgun (WGS) entry which is preliminary data.</text>
</comment>
<name>A0A1A7C622_9BURK</name>
<dbReference type="EMBL" id="LOCQ01000052">
    <property type="protein sequence ID" value="OBV39763.1"/>
    <property type="molecule type" value="Genomic_DNA"/>
</dbReference>
<organism evidence="1 2">
    <name type="scientific">Janthinobacterium psychrotolerans</name>
    <dbReference type="NCBI Taxonomy" id="1747903"/>
    <lineage>
        <taxon>Bacteria</taxon>
        <taxon>Pseudomonadati</taxon>
        <taxon>Pseudomonadota</taxon>
        <taxon>Betaproteobacteria</taxon>
        <taxon>Burkholderiales</taxon>
        <taxon>Oxalobacteraceae</taxon>
        <taxon>Janthinobacterium</taxon>
    </lineage>
</organism>
<protein>
    <recommendedName>
        <fullName evidence="3">Tle cognate immunity protein 4 C-terminal domain-containing protein</fullName>
    </recommendedName>
</protein>
<dbReference type="Proteomes" id="UP000092713">
    <property type="component" value="Unassembled WGS sequence"/>
</dbReference>
<gene>
    <name evidence="1" type="ORF">ASR47_1011155</name>
</gene>
<proteinExistence type="predicted"/>
<accession>A0A1A7C622</accession>
<dbReference type="RefSeq" id="WP_217270550.1">
    <property type="nucleotide sequence ID" value="NZ_LOCQ01000052.1"/>
</dbReference>
<evidence type="ECO:0000313" key="1">
    <source>
        <dbReference type="EMBL" id="OBV39763.1"/>
    </source>
</evidence>
<reference evidence="1 2" key="1">
    <citation type="submission" date="2016-04" db="EMBL/GenBank/DDBJ databases">
        <title>Draft genome sequence of Janthinobacterium psychrotolerans sp. nov., isolated from freshwater sediments in Denmark.</title>
        <authorList>
            <person name="Gong X."/>
            <person name="Skrivergaard S."/>
            <person name="Korsgaard B.S."/>
            <person name="Schreiber L."/>
            <person name="Marshall I.P."/>
            <person name="Finster K."/>
            <person name="Schramm A."/>
        </authorList>
    </citation>
    <scope>NUCLEOTIDE SEQUENCE [LARGE SCALE GENOMIC DNA]</scope>
    <source>
        <strain evidence="1 2">S3-2</strain>
    </source>
</reference>
<keyword evidence="2" id="KW-1185">Reference proteome</keyword>